<comment type="caution">
    <text evidence="1">The sequence shown here is derived from an EMBL/GenBank/DDBJ whole genome shotgun (WGS) entry which is preliminary data.</text>
</comment>
<keyword evidence="2" id="KW-1185">Reference proteome</keyword>
<protein>
    <submittedName>
        <fullName evidence="1">Uncharacterized protein</fullName>
    </submittedName>
</protein>
<reference evidence="1 2" key="1">
    <citation type="submission" date="2019-04" db="EMBL/GenBank/DDBJ databases">
        <title>Chromosome genome assembly for Takifugu flavidus.</title>
        <authorList>
            <person name="Xiao S."/>
        </authorList>
    </citation>
    <scope>NUCLEOTIDE SEQUENCE [LARGE SCALE GENOMIC DNA]</scope>
    <source>
        <strain evidence="1">HTHZ2018</strain>
        <tissue evidence="1">Muscle</tissue>
    </source>
</reference>
<gene>
    <name evidence="1" type="ORF">D4764_13G0008880</name>
</gene>
<dbReference type="PANTHER" id="PTHR47331">
    <property type="entry name" value="PHD-TYPE DOMAIN-CONTAINING PROTEIN"/>
    <property type="match status" value="1"/>
</dbReference>
<dbReference type="Proteomes" id="UP000324091">
    <property type="component" value="Chromosome 13"/>
</dbReference>
<dbReference type="AlphaFoldDB" id="A0A5C6PAL7"/>
<evidence type="ECO:0000313" key="1">
    <source>
        <dbReference type="EMBL" id="TWW76226.1"/>
    </source>
</evidence>
<sequence>MRTIQELTQNHEWRYVDSPSNPADDVTRGKTVGELILPNRWIEGPVFPHQSSKHWPSASMNLEKEGTEELKRSTFCGLTQTAEVITTSDATQFTTWSEVVNATQQSMLGSVLQDPMAPSTSYRDAELQVLRTCQVDSFPDEVKALRKGKQVSCNSRLSCLSPEWDLATELIRVGGRFQRMEEPHPVDIHPIVLEPHHKWVKFLIREVDNRLLHPGSDQVFAELRRQ</sequence>
<evidence type="ECO:0000313" key="2">
    <source>
        <dbReference type="Proteomes" id="UP000324091"/>
    </source>
</evidence>
<accession>A0A5C6PAL7</accession>
<proteinExistence type="predicted"/>
<name>A0A5C6PAL7_9TELE</name>
<dbReference type="EMBL" id="RHFK02000005">
    <property type="protein sequence ID" value="TWW76226.1"/>
    <property type="molecule type" value="Genomic_DNA"/>
</dbReference>
<organism evidence="1 2">
    <name type="scientific">Takifugu flavidus</name>
    <name type="common">sansaifugu</name>
    <dbReference type="NCBI Taxonomy" id="433684"/>
    <lineage>
        <taxon>Eukaryota</taxon>
        <taxon>Metazoa</taxon>
        <taxon>Chordata</taxon>
        <taxon>Craniata</taxon>
        <taxon>Vertebrata</taxon>
        <taxon>Euteleostomi</taxon>
        <taxon>Actinopterygii</taxon>
        <taxon>Neopterygii</taxon>
        <taxon>Teleostei</taxon>
        <taxon>Neoteleostei</taxon>
        <taxon>Acanthomorphata</taxon>
        <taxon>Eupercaria</taxon>
        <taxon>Tetraodontiformes</taxon>
        <taxon>Tetradontoidea</taxon>
        <taxon>Tetraodontidae</taxon>
        <taxon>Takifugu</taxon>
    </lineage>
</organism>